<name>A0ABV6Z1F3_UNCC1</name>
<feature type="signal peptide" evidence="1">
    <location>
        <begin position="1"/>
        <end position="21"/>
    </location>
</feature>
<evidence type="ECO:0000313" key="3">
    <source>
        <dbReference type="Proteomes" id="UP001594351"/>
    </source>
</evidence>
<proteinExistence type="predicted"/>
<dbReference type="InterPro" id="IPR021428">
    <property type="entry name" value="DUF3078"/>
</dbReference>
<evidence type="ECO:0000256" key="1">
    <source>
        <dbReference type="SAM" id="SignalP"/>
    </source>
</evidence>
<reference evidence="2 3" key="1">
    <citation type="submission" date="2024-09" db="EMBL/GenBank/DDBJ databases">
        <title>Laminarin stimulates single cell rates of sulfate reduction while oxygen inhibits transcriptomic activity in coastal marine sediment.</title>
        <authorList>
            <person name="Lindsay M."/>
            <person name="Orcutt B."/>
            <person name="Emerson D."/>
            <person name="Stepanauskas R."/>
            <person name="D'Angelo T."/>
        </authorList>
    </citation>
    <scope>NUCLEOTIDE SEQUENCE [LARGE SCALE GENOMIC DNA]</scope>
    <source>
        <strain evidence="2">SAG AM-311-K15</strain>
    </source>
</reference>
<keyword evidence="3" id="KW-1185">Reference proteome</keyword>
<accession>A0ABV6Z1F3</accession>
<gene>
    <name evidence="2" type="ORF">ACFL27_18925</name>
</gene>
<dbReference type="InterPro" id="IPR007433">
    <property type="entry name" value="DUF481"/>
</dbReference>
<sequence length="313" mass="35847">MIRKMLIIFLITLLPLSGALGEEEKTDTEQEQGMQYKVMLGANASYNHYDNWTAGGVSTSTFNLLSELAANYKSSHQHEWFNTLKLEYGLTRIEVDDECRKSIDKLTFESKYLFALTNTWKPYLRVAARTQLAKGYEYFDELQSVNLAGESVENVEKVNLTQGFDPFFIEEGAGIAFILLSEEKKSLDFFLGVGGRQLVTSEYYVFSDDETTTALEYILIEDYTDFGTEAGFNLKWVFYENMAFSSNLKFFYALNEGDNDKYNSVTNWENALSLTVNKYVSVTATADMIYDTNVLEMAQWRQVLLVNLTFQLL</sequence>
<evidence type="ECO:0000313" key="2">
    <source>
        <dbReference type="EMBL" id="MFC1852275.1"/>
    </source>
</evidence>
<dbReference type="EMBL" id="JBHPBY010000291">
    <property type="protein sequence ID" value="MFC1852275.1"/>
    <property type="molecule type" value="Genomic_DNA"/>
</dbReference>
<feature type="chain" id="PRO_5046948853" evidence="1">
    <location>
        <begin position="22"/>
        <end position="313"/>
    </location>
</feature>
<keyword evidence="1" id="KW-0732">Signal</keyword>
<dbReference type="Pfam" id="PF11276">
    <property type="entry name" value="DUF3078"/>
    <property type="match status" value="1"/>
</dbReference>
<comment type="caution">
    <text evidence="2">The sequence shown here is derived from an EMBL/GenBank/DDBJ whole genome shotgun (WGS) entry which is preliminary data.</text>
</comment>
<dbReference type="Proteomes" id="UP001594351">
    <property type="component" value="Unassembled WGS sequence"/>
</dbReference>
<protein>
    <submittedName>
        <fullName evidence="2">DUF3078 domain-containing protein</fullName>
    </submittedName>
</protein>
<dbReference type="Pfam" id="PF04338">
    <property type="entry name" value="DUF481"/>
    <property type="match status" value="1"/>
</dbReference>
<organism evidence="2 3">
    <name type="scientific">candidate division CSSED10-310 bacterium</name>
    <dbReference type="NCBI Taxonomy" id="2855610"/>
    <lineage>
        <taxon>Bacteria</taxon>
        <taxon>Bacteria division CSSED10-310</taxon>
    </lineage>
</organism>